<evidence type="ECO:0000256" key="8">
    <source>
        <dbReference type="ARBA" id="ARBA00023159"/>
    </source>
</evidence>
<evidence type="ECO:0000256" key="3">
    <source>
        <dbReference type="ARBA" id="ARBA00022491"/>
    </source>
</evidence>
<dbReference type="SUPFAM" id="SSF46955">
    <property type="entry name" value="Putative DNA-binding domain"/>
    <property type="match status" value="1"/>
</dbReference>
<dbReference type="Proteomes" id="UP000501991">
    <property type="component" value="Chromosome"/>
</dbReference>
<gene>
    <name evidence="14" type="ORF">G3580_05905</name>
</gene>
<dbReference type="Pfam" id="PF13411">
    <property type="entry name" value="MerR_1"/>
    <property type="match status" value="1"/>
</dbReference>
<feature type="domain" description="HTH merR-type" evidence="13">
    <location>
        <begin position="3"/>
        <end position="72"/>
    </location>
</feature>
<dbReference type="GO" id="GO:0046689">
    <property type="term" value="P:response to mercury ion"/>
    <property type="evidence" value="ECO:0007669"/>
    <property type="project" value="UniProtKB-KW"/>
</dbReference>
<reference evidence="14 15" key="1">
    <citation type="submission" date="2020-02" db="EMBL/GenBank/DDBJ databases">
        <title>Nitrogenibacter mangrovi gen. nov., sp. nov. isolated from mangrove sediment, a denitrifying betaproteobacterium.</title>
        <authorList>
            <person name="Liao H."/>
            <person name="Tian Y."/>
        </authorList>
    </citation>
    <scope>NUCLEOTIDE SEQUENCE [LARGE SCALE GENOMIC DNA]</scope>
    <source>
        <strain evidence="14 15">M9-3-2</strain>
    </source>
</reference>
<evidence type="ECO:0000256" key="5">
    <source>
        <dbReference type="ARBA" id="ARBA00022914"/>
    </source>
</evidence>
<name>A0A6C1B301_9RHOO</name>
<keyword evidence="2" id="KW-0475">Mercuric resistance</keyword>
<keyword evidence="3" id="KW-0678">Repressor</keyword>
<dbReference type="GO" id="GO:0003700">
    <property type="term" value="F:DNA-binding transcription factor activity"/>
    <property type="evidence" value="ECO:0007669"/>
    <property type="project" value="InterPro"/>
</dbReference>
<evidence type="ECO:0000256" key="9">
    <source>
        <dbReference type="ARBA" id="ARBA00023163"/>
    </source>
</evidence>
<keyword evidence="8" id="KW-0010">Activator</keyword>
<comment type="function">
    <text evidence="10">Mediates the mercuric-dependent induction of mercury resistance operon. In the absence of mercury MerR represses transcription by binding tightly to the mer operator region; when mercury is present the dimeric complex binds a single ion and becomes a potent transcriptional activator, while remaining bound to the mer site.</text>
</comment>
<evidence type="ECO:0000256" key="12">
    <source>
        <dbReference type="SAM" id="MobiDB-lite"/>
    </source>
</evidence>
<dbReference type="AlphaFoldDB" id="A0A6C1B301"/>
<keyword evidence="6" id="KW-0805">Transcription regulation</keyword>
<evidence type="ECO:0000256" key="4">
    <source>
        <dbReference type="ARBA" id="ARBA00022723"/>
    </source>
</evidence>
<dbReference type="InterPro" id="IPR047057">
    <property type="entry name" value="MerR_fam"/>
</dbReference>
<accession>A0A6C1B301</accession>
<proteinExistence type="predicted"/>
<keyword evidence="5" id="KW-0476">Mercury</keyword>
<dbReference type="SMART" id="SM00422">
    <property type="entry name" value="HTH_MERR"/>
    <property type="match status" value="1"/>
</dbReference>
<protein>
    <recommendedName>
        <fullName evidence="1">Mercuric resistance operon regulatory protein</fullName>
    </recommendedName>
</protein>
<evidence type="ECO:0000313" key="14">
    <source>
        <dbReference type="EMBL" id="QID17218.1"/>
    </source>
</evidence>
<dbReference type="PROSITE" id="PS50937">
    <property type="entry name" value="HTH_MERR_2"/>
    <property type="match status" value="1"/>
</dbReference>
<dbReference type="PANTHER" id="PTHR30204:SF69">
    <property type="entry name" value="MERR-FAMILY TRANSCRIPTIONAL REGULATOR"/>
    <property type="match status" value="1"/>
</dbReference>
<dbReference type="GO" id="GO:0003677">
    <property type="term" value="F:DNA binding"/>
    <property type="evidence" value="ECO:0007669"/>
    <property type="project" value="UniProtKB-KW"/>
</dbReference>
<dbReference type="InterPro" id="IPR011794">
    <property type="entry name" value="MerR"/>
</dbReference>
<keyword evidence="11" id="KW-0175">Coiled coil</keyword>
<evidence type="ECO:0000256" key="10">
    <source>
        <dbReference type="ARBA" id="ARBA00024874"/>
    </source>
</evidence>
<dbReference type="PRINTS" id="PR00040">
    <property type="entry name" value="HTHMERR"/>
</dbReference>
<evidence type="ECO:0000256" key="6">
    <source>
        <dbReference type="ARBA" id="ARBA00023015"/>
    </source>
</evidence>
<evidence type="ECO:0000256" key="1">
    <source>
        <dbReference type="ARBA" id="ARBA00017146"/>
    </source>
</evidence>
<dbReference type="InterPro" id="IPR000551">
    <property type="entry name" value="MerR-type_HTH_dom"/>
</dbReference>
<dbReference type="GO" id="GO:0045340">
    <property type="term" value="F:mercury ion binding"/>
    <property type="evidence" value="ECO:0007669"/>
    <property type="project" value="InterPro"/>
</dbReference>
<sequence length="156" mass="17095">MQEMTISQLARAADVGVETVRYYQRRGLLPTPQLPNGGIRRYDSDTLSRLRFVRRAQALGFSLDEVAELLDLDEHEDRDQARRIASEKLRRIDDQIRQLNAMKQALSELVSCCADGNAAQPCPILHALAHPDEASAHSKSTGGGVSTGRPASAQAS</sequence>
<dbReference type="Gene3D" id="1.10.1660.10">
    <property type="match status" value="1"/>
</dbReference>
<evidence type="ECO:0000259" key="13">
    <source>
        <dbReference type="PROSITE" id="PS50937"/>
    </source>
</evidence>
<evidence type="ECO:0000256" key="2">
    <source>
        <dbReference type="ARBA" id="ARBA00022466"/>
    </source>
</evidence>
<evidence type="ECO:0000256" key="7">
    <source>
        <dbReference type="ARBA" id="ARBA00023125"/>
    </source>
</evidence>
<dbReference type="EMBL" id="CP048836">
    <property type="protein sequence ID" value="QID17218.1"/>
    <property type="molecule type" value="Genomic_DNA"/>
</dbReference>
<evidence type="ECO:0000256" key="11">
    <source>
        <dbReference type="SAM" id="Coils"/>
    </source>
</evidence>
<dbReference type="CDD" id="cd04783">
    <property type="entry name" value="HTH_MerR1"/>
    <property type="match status" value="1"/>
</dbReference>
<keyword evidence="7" id="KW-0238">DNA-binding</keyword>
<keyword evidence="9" id="KW-0804">Transcription</keyword>
<dbReference type="KEGG" id="azq:G3580_05905"/>
<organism evidence="14 15">
    <name type="scientific">Nitrogeniibacter mangrovi</name>
    <dbReference type="NCBI Taxonomy" id="2016596"/>
    <lineage>
        <taxon>Bacteria</taxon>
        <taxon>Pseudomonadati</taxon>
        <taxon>Pseudomonadota</taxon>
        <taxon>Betaproteobacteria</taxon>
        <taxon>Rhodocyclales</taxon>
        <taxon>Zoogloeaceae</taxon>
        <taxon>Nitrogeniibacter</taxon>
    </lineage>
</organism>
<keyword evidence="4" id="KW-0479">Metal-binding</keyword>
<dbReference type="InterPro" id="IPR009061">
    <property type="entry name" value="DNA-bd_dom_put_sf"/>
</dbReference>
<keyword evidence="15" id="KW-1185">Reference proteome</keyword>
<feature type="region of interest" description="Disordered" evidence="12">
    <location>
        <begin position="133"/>
        <end position="156"/>
    </location>
</feature>
<dbReference type="RefSeq" id="WP_173764383.1">
    <property type="nucleotide sequence ID" value="NZ_CP048836.1"/>
</dbReference>
<feature type="coiled-coil region" evidence="11">
    <location>
        <begin position="82"/>
        <end position="109"/>
    </location>
</feature>
<dbReference type="PANTHER" id="PTHR30204">
    <property type="entry name" value="REDOX-CYCLING DRUG-SENSING TRANSCRIPTIONAL ACTIVATOR SOXR"/>
    <property type="match status" value="1"/>
</dbReference>
<evidence type="ECO:0000313" key="15">
    <source>
        <dbReference type="Proteomes" id="UP000501991"/>
    </source>
</evidence>